<dbReference type="AlphaFoldDB" id="A0A0A8YIQ5"/>
<reference evidence="1" key="2">
    <citation type="journal article" date="2015" name="Data Brief">
        <title>Shoot transcriptome of the giant reed, Arundo donax.</title>
        <authorList>
            <person name="Barrero R.A."/>
            <person name="Guerrero F.D."/>
            <person name="Moolhuijzen P."/>
            <person name="Goolsby J.A."/>
            <person name="Tidwell J."/>
            <person name="Bellgard S.E."/>
            <person name="Bellgard M.I."/>
        </authorList>
    </citation>
    <scope>NUCLEOTIDE SEQUENCE</scope>
    <source>
        <tissue evidence="1">Shoot tissue taken approximately 20 cm above the soil surface</tissue>
    </source>
</reference>
<proteinExistence type="predicted"/>
<organism evidence="1">
    <name type="scientific">Arundo donax</name>
    <name type="common">Giant reed</name>
    <name type="synonym">Donax arundinaceus</name>
    <dbReference type="NCBI Taxonomy" id="35708"/>
    <lineage>
        <taxon>Eukaryota</taxon>
        <taxon>Viridiplantae</taxon>
        <taxon>Streptophyta</taxon>
        <taxon>Embryophyta</taxon>
        <taxon>Tracheophyta</taxon>
        <taxon>Spermatophyta</taxon>
        <taxon>Magnoliopsida</taxon>
        <taxon>Liliopsida</taxon>
        <taxon>Poales</taxon>
        <taxon>Poaceae</taxon>
        <taxon>PACMAD clade</taxon>
        <taxon>Arundinoideae</taxon>
        <taxon>Arundineae</taxon>
        <taxon>Arundo</taxon>
    </lineage>
</organism>
<accession>A0A0A8YIQ5</accession>
<reference evidence="1" key="1">
    <citation type="submission" date="2014-09" db="EMBL/GenBank/DDBJ databases">
        <authorList>
            <person name="Magalhaes I.L.F."/>
            <person name="Oliveira U."/>
            <person name="Santos F.R."/>
            <person name="Vidigal T.H.D.A."/>
            <person name="Brescovit A.D."/>
            <person name="Santos A.J."/>
        </authorList>
    </citation>
    <scope>NUCLEOTIDE SEQUENCE</scope>
    <source>
        <tissue evidence="1">Shoot tissue taken approximately 20 cm above the soil surface</tissue>
    </source>
</reference>
<dbReference type="EMBL" id="GBRH01271526">
    <property type="protein sequence ID" value="JAD26369.1"/>
    <property type="molecule type" value="Transcribed_RNA"/>
</dbReference>
<sequence>MAETRIKYISPEKLVLGHLSRFVSWFPLHNSKPELVSVQL</sequence>
<protein>
    <submittedName>
        <fullName evidence="1">Uncharacterized protein</fullName>
    </submittedName>
</protein>
<evidence type="ECO:0000313" key="1">
    <source>
        <dbReference type="EMBL" id="JAD26369.1"/>
    </source>
</evidence>
<name>A0A0A8YIQ5_ARUDO</name>